<reference evidence="3 5" key="2">
    <citation type="submission" date="2023-10" db="EMBL/GenBank/DDBJ databases">
        <title>To unveil natural product biosynthetic capacity in Pseudoalteromonas.</title>
        <authorList>
            <person name="Wang J."/>
        </authorList>
    </citation>
    <scope>NUCLEOTIDE SEQUENCE [LARGE SCALE GENOMIC DNA]</scope>
    <source>
        <strain evidence="3 5">DSM 15914</strain>
    </source>
</reference>
<accession>A0A8I2KLW1</accession>
<evidence type="ECO:0000313" key="3">
    <source>
        <dbReference type="EMBL" id="WOX29535.1"/>
    </source>
</evidence>
<evidence type="ECO:0000256" key="1">
    <source>
        <dbReference type="SAM" id="SignalP"/>
    </source>
</evidence>
<evidence type="ECO:0008006" key="6">
    <source>
        <dbReference type="Google" id="ProtNLM"/>
    </source>
</evidence>
<name>A0A8I2KLW1_9GAMM</name>
<dbReference type="AlphaFoldDB" id="A0A8I2KLW1"/>
<dbReference type="EMBL" id="WEIA01000009">
    <property type="protein sequence ID" value="NLR22610.1"/>
    <property type="molecule type" value="Genomic_DNA"/>
</dbReference>
<evidence type="ECO:0000313" key="4">
    <source>
        <dbReference type="Proteomes" id="UP000646877"/>
    </source>
</evidence>
<keyword evidence="1" id="KW-0732">Signal</keyword>
<dbReference type="Proteomes" id="UP000646877">
    <property type="component" value="Unassembled WGS sequence"/>
</dbReference>
<sequence>MKLSYHLVGLLAFGVGFNCVAAAHELPSMGEIGQFNVDERMRTLFTNPSNVKPLQKVSFAIKESVAQITPACPTLHTGNLYTLTNSQAGNINCYHFEITERSKTTAILVDQVGATNVDLSILRHNNDDTYTLLGSSKNPGNQDESVVILTEPGHYYWYIEVVESDGTPFNFGAAVATELDANEFNDTVASSTILPDRQNNIVGNMDSITDIDYFQFTAVRGQDLSLKLESTNINEYIFEIYNNGWMPIDKGKYIPVTGLQENQPINIRVRANTAISANPSNTYSLQVASIITSFSNHVVSGENGVIRIPYSAFSNPYLTTQAYHKLNWSLVLQDSTGAPVQGATATLKFVKDWYNPVDSMVGYQQTSNSDGIISGLVDLNLCDENEARVRHVDYSMGYKNTWESQFERGAWRIEIPTNVDLNDDEEVDLIGVGGDNFPWVHFAHICYQRLVSSTPS</sequence>
<organism evidence="2 4">
    <name type="scientific">Pseudoalteromonas maricaloris</name>
    <dbReference type="NCBI Taxonomy" id="184924"/>
    <lineage>
        <taxon>Bacteria</taxon>
        <taxon>Pseudomonadati</taxon>
        <taxon>Pseudomonadota</taxon>
        <taxon>Gammaproteobacteria</taxon>
        <taxon>Alteromonadales</taxon>
        <taxon>Pseudoalteromonadaceae</taxon>
        <taxon>Pseudoalteromonas</taxon>
    </lineage>
</organism>
<feature type="chain" id="PRO_5034502365" description="Peptidase C-terminal archaeal/bacterial domain-containing protein" evidence="1">
    <location>
        <begin position="22"/>
        <end position="456"/>
    </location>
</feature>
<dbReference type="RefSeq" id="WP_130126742.1">
    <property type="nucleotide sequence ID" value="NZ_CBCSDF010000014.1"/>
</dbReference>
<dbReference type="Proteomes" id="UP001304419">
    <property type="component" value="Chromosome 1"/>
</dbReference>
<gene>
    <name evidence="2" type="ORF">F9Y85_15120</name>
    <name evidence="3" type="ORF">R5H13_04525</name>
</gene>
<evidence type="ECO:0000313" key="2">
    <source>
        <dbReference type="EMBL" id="NLR22610.1"/>
    </source>
</evidence>
<evidence type="ECO:0000313" key="5">
    <source>
        <dbReference type="Proteomes" id="UP001304419"/>
    </source>
</evidence>
<reference evidence="2" key="1">
    <citation type="submission" date="2019-10" db="EMBL/GenBank/DDBJ databases">
        <authorList>
            <person name="Paulsen S."/>
        </authorList>
    </citation>
    <scope>NUCLEOTIDE SEQUENCE</scope>
    <source>
        <strain evidence="2">LMG 19692</strain>
    </source>
</reference>
<proteinExistence type="predicted"/>
<keyword evidence="5" id="KW-1185">Reference proteome</keyword>
<protein>
    <recommendedName>
        <fullName evidence="6">Peptidase C-terminal archaeal/bacterial domain-containing protein</fullName>
    </recommendedName>
</protein>
<feature type="signal peptide" evidence="1">
    <location>
        <begin position="1"/>
        <end position="21"/>
    </location>
</feature>
<dbReference type="EMBL" id="CP137578">
    <property type="protein sequence ID" value="WOX29535.1"/>
    <property type="molecule type" value="Genomic_DNA"/>
</dbReference>
<dbReference type="Gene3D" id="2.60.120.380">
    <property type="match status" value="2"/>
</dbReference>